<accession>A0A8T0NGH4</accession>
<reference evidence="2" key="1">
    <citation type="submission" date="2020-05" db="EMBL/GenBank/DDBJ databases">
        <title>WGS assembly of Panicum virgatum.</title>
        <authorList>
            <person name="Lovell J.T."/>
            <person name="Jenkins J."/>
            <person name="Shu S."/>
            <person name="Juenger T.E."/>
            <person name="Schmutz J."/>
        </authorList>
    </citation>
    <scope>NUCLEOTIDE SEQUENCE</scope>
    <source>
        <strain evidence="2">AP13</strain>
    </source>
</reference>
<feature type="region of interest" description="Disordered" evidence="1">
    <location>
        <begin position="23"/>
        <end position="61"/>
    </location>
</feature>
<sequence>MPFVIPVFGSPHDRGGCRRRTCAPTPRAFRPSLTSLTAPPPRHSYAPAAPLLHRAPLPPMPPRHDLLRPEMLRPNPLGCLQLRLPQTAPPRSAPPQTRAEAEVAGEAFAVAASRFGEADRPGDRTRGGGGAPAKMTAPCGGGDEPSPPPAAARNDNEVAQPARLEGRGGDLLHGGLRQ</sequence>
<name>A0A8T0NGH4_PANVG</name>
<evidence type="ECO:0000256" key="1">
    <source>
        <dbReference type="SAM" id="MobiDB-lite"/>
    </source>
</evidence>
<dbReference type="Proteomes" id="UP000823388">
    <property type="component" value="Chromosome 9K"/>
</dbReference>
<dbReference type="AlphaFoldDB" id="A0A8T0NGH4"/>
<feature type="compositionally biased region" description="Basic and acidic residues" evidence="1">
    <location>
        <begin position="116"/>
        <end position="126"/>
    </location>
</feature>
<protein>
    <submittedName>
        <fullName evidence="2">Uncharacterized protein</fullName>
    </submittedName>
</protein>
<dbReference type="EMBL" id="CM029053">
    <property type="protein sequence ID" value="KAG2547978.1"/>
    <property type="molecule type" value="Genomic_DNA"/>
</dbReference>
<feature type="compositionally biased region" description="Low complexity" evidence="1">
    <location>
        <begin position="102"/>
        <end position="112"/>
    </location>
</feature>
<keyword evidence="3" id="KW-1185">Reference proteome</keyword>
<organism evidence="2 3">
    <name type="scientific">Panicum virgatum</name>
    <name type="common">Blackwell switchgrass</name>
    <dbReference type="NCBI Taxonomy" id="38727"/>
    <lineage>
        <taxon>Eukaryota</taxon>
        <taxon>Viridiplantae</taxon>
        <taxon>Streptophyta</taxon>
        <taxon>Embryophyta</taxon>
        <taxon>Tracheophyta</taxon>
        <taxon>Spermatophyta</taxon>
        <taxon>Magnoliopsida</taxon>
        <taxon>Liliopsida</taxon>
        <taxon>Poales</taxon>
        <taxon>Poaceae</taxon>
        <taxon>PACMAD clade</taxon>
        <taxon>Panicoideae</taxon>
        <taxon>Panicodae</taxon>
        <taxon>Paniceae</taxon>
        <taxon>Panicinae</taxon>
        <taxon>Panicum</taxon>
        <taxon>Panicum sect. Hiantes</taxon>
    </lineage>
</organism>
<feature type="region of interest" description="Disordered" evidence="1">
    <location>
        <begin position="81"/>
        <end position="178"/>
    </location>
</feature>
<evidence type="ECO:0000313" key="3">
    <source>
        <dbReference type="Proteomes" id="UP000823388"/>
    </source>
</evidence>
<feature type="compositionally biased region" description="Low complexity" evidence="1">
    <location>
        <begin position="46"/>
        <end position="55"/>
    </location>
</feature>
<gene>
    <name evidence="2" type="ORF">PVAP13_9KG144900</name>
</gene>
<comment type="caution">
    <text evidence="2">The sequence shown here is derived from an EMBL/GenBank/DDBJ whole genome shotgun (WGS) entry which is preliminary data.</text>
</comment>
<proteinExistence type="predicted"/>
<evidence type="ECO:0000313" key="2">
    <source>
        <dbReference type="EMBL" id="KAG2547978.1"/>
    </source>
</evidence>